<dbReference type="InterPro" id="IPR035914">
    <property type="entry name" value="Sperma_CUB_dom_sf"/>
</dbReference>
<organism evidence="2">
    <name type="scientific">marine sediment metagenome</name>
    <dbReference type="NCBI Taxonomy" id="412755"/>
    <lineage>
        <taxon>unclassified sequences</taxon>
        <taxon>metagenomes</taxon>
        <taxon>ecological metagenomes</taxon>
    </lineage>
</organism>
<feature type="transmembrane region" description="Helical" evidence="1">
    <location>
        <begin position="14"/>
        <end position="35"/>
    </location>
</feature>
<evidence type="ECO:0000313" key="2">
    <source>
        <dbReference type="EMBL" id="KKL93825.1"/>
    </source>
</evidence>
<dbReference type="EMBL" id="LAZR01019089">
    <property type="protein sequence ID" value="KKL93825.1"/>
    <property type="molecule type" value="Genomic_DNA"/>
</dbReference>
<comment type="caution">
    <text evidence="2">The sequence shown here is derived from an EMBL/GenBank/DDBJ whole genome shotgun (WGS) entry which is preliminary data.</text>
</comment>
<keyword evidence="1" id="KW-1133">Transmembrane helix</keyword>
<dbReference type="SUPFAM" id="SSF49854">
    <property type="entry name" value="Spermadhesin, CUB domain"/>
    <property type="match status" value="1"/>
</dbReference>
<sequence>MHKDKSRLNFKRKILNLCFIASILSLILIFNSNLFNNPLIESNNDIEELGFKNQDLKINNNNNYLFQGIENPLNVTDKGILYKFDQEVLVSNQEELNLTYYLDEEHDWKISEIQISIDNIQDTRNWINNSEFKSPTIFRKYQVSNTSHPYSSGHAFGDIVDTITETNALYIRAHFVNLGFERYYDYFYVLNSSNDKYLITDTSINRSDVYSPWIPGNTMKFTYISDGADQYYGYYMDYYEYVNSSSNYEINSDTWEFNYVKNGESGNNTYGAGEIKNATGMYVGLYGEHIYDNKSKYSTGAYSELYQNISVPRGSVIDAYLSFDYNVPFGLDSNDNYIYFEINKQKVFSIGMSDIINAGKGIWHHTGNIYMDLWTNTSNVFEPILNGQKLNISVGIKCGRGTTYTKYEEVYQNIVWFDNVSLVLTTIANSSQSDINLTINNNPLDIQNDIWGTSSLTMNGIWVENPVILTINTTSPSLKFDLNTTLYGYHNGTTKIDQLNTEGISYRILNNGSIYWEFYHNLYM</sequence>
<keyword evidence="1" id="KW-0812">Transmembrane</keyword>
<evidence type="ECO:0000256" key="1">
    <source>
        <dbReference type="SAM" id="Phobius"/>
    </source>
</evidence>
<keyword evidence="1" id="KW-0472">Membrane</keyword>
<name>A0A0F9IJ40_9ZZZZ</name>
<feature type="non-terminal residue" evidence="2">
    <location>
        <position position="524"/>
    </location>
</feature>
<reference evidence="2" key="1">
    <citation type="journal article" date="2015" name="Nature">
        <title>Complex archaea that bridge the gap between prokaryotes and eukaryotes.</title>
        <authorList>
            <person name="Spang A."/>
            <person name="Saw J.H."/>
            <person name="Jorgensen S.L."/>
            <person name="Zaremba-Niedzwiedzka K."/>
            <person name="Martijn J."/>
            <person name="Lind A.E."/>
            <person name="van Eijk R."/>
            <person name="Schleper C."/>
            <person name="Guy L."/>
            <person name="Ettema T.J."/>
        </authorList>
    </citation>
    <scope>NUCLEOTIDE SEQUENCE</scope>
</reference>
<protein>
    <submittedName>
        <fullName evidence="2">Uncharacterized protein</fullName>
    </submittedName>
</protein>
<gene>
    <name evidence="2" type="ORF">LCGC14_1870800</name>
</gene>
<accession>A0A0F9IJ40</accession>
<proteinExistence type="predicted"/>
<dbReference type="AlphaFoldDB" id="A0A0F9IJ40"/>